<dbReference type="GO" id="GO:0019722">
    <property type="term" value="P:calcium-mediated signaling"/>
    <property type="evidence" value="ECO:0007669"/>
    <property type="project" value="TreeGrafter"/>
</dbReference>
<evidence type="ECO:0000256" key="8">
    <source>
        <dbReference type="ARBA" id="ARBA00023170"/>
    </source>
</evidence>
<evidence type="ECO:0000256" key="5">
    <source>
        <dbReference type="ARBA" id="ARBA00023040"/>
    </source>
</evidence>
<feature type="transmembrane region" description="Helical" evidence="12">
    <location>
        <begin position="109"/>
        <end position="128"/>
    </location>
</feature>
<name>A0A6P7LMX8_BETSP</name>
<dbReference type="GO" id="GO:0007204">
    <property type="term" value="P:positive regulation of cytosolic calcium ion concentration"/>
    <property type="evidence" value="ECO:0007669"/>
    <property type="project" value="TreeGrafter"/>
</dbReference>
<dbReference type="GO" id="GO:0006955">
    <property type="term" value="P:immune response"/>
    <property type="evidence" value="ECO:0007669"/>
    <property type="project" value="TreeGrafter"/>
</dbReference>
<dbReference type="OrthoDB" id="6076970at2759"/>
<evidence type="ECO:0000256" key="4">
    <source>
        <dbReference type="ARBA" id="ARBA00022989"/>
    </source>
</evidence>
<evidence type="ECO:0000259" key="13">
    <source>
        <dbReference type="PROSITE" id="PS50262"/>
    </source>
</evidence>
<proteinExistence type="inferred from homology"/>
<evidence type="ECO:0000256" key="12">
    <source>
        <dbReference type="SAM" id="Phobius"/>
    </source>
</evidence>
<dbReference type="GO" id="GO:0019957">
    <property type="term" value="F:C-C chemokine binding"/>
    <property type="evidence" value="ECO:0007669"/>
    <property type="project" value="TreeGrafter"/>
</dbReference>
<keyword evidence="14" id="KW-1185">Reference proteome</keyword>
<feature type="domain" description="G-protein coupled receptors family 1 profile" evidence="13">
    <location>
        <begin position="42"/>
        <end position="299"/>
    </location>
</feature>
<evidence type="ECO:0000256" key="1">
    <source>
        <dbReference type="ARBA" id="ARBA00004651"/>
    </source>
</evidence>
<evidence type="ECO:0000256" key="3">
    <source>
        <dbReference type="ARBA" id="ARBA00022692"/>
    </source>
</evidence>
<keyword evidence="4 12" id="KW-1133">Transmembrane helix</keyword>
<dbReference type="GeneID" id="114848729"/>
<keyword evidence="2" id="KW-1003">Cell membrane</keyword>
<feature type="transmembrane region" description="Helical" evidence="12">
    <location>
        <begin position="279"/>
        <end position="301"/>
    </location>
</feature>
<evidence type="ECO:0000256" key="2">
    <source>
        <dbReference type="ARBA" id="ARBA00022475"/>
    </source>
</evidence>
<feature type="transmembrane region" description="Helical" evidence="12">
    <location>
        <begin position="64"/>
        <end position="83"/>
    </location>
</feature>
<dbReference type="GO" id="GO:0060326">
    <property type="term" value="P:cell chemotaxis"/>
    <property type="evidence" value="ECO:0007669"/>
    <property type="project" value="TreeGrafter"/>
</dbReference>
<dbReference type="PRINTS" id="PR00237">
    <property type="entry name" value="GPCRRHODOPSN"/>
</dbReference>
<dbReference type="PROSITE" id="PS00237">
    <property type="entry name" value="G_PROTEIN_RECEP_F1_1"/>
    <property type="match status" value="1"/>
</dbReference>
<reference evidence="15" key="1">
    <citation type="submission" date="2025-08" db="UniProtKB">
        <authorList>
            <consortium name="RefSeq"/>
        </authorList>
    </citation>
    <scope>IDENTIFICATION</scope>
</reference>
<dbReference type="InterPro" id="IPR000496">
    <property type="entry name" value="Brdyknn_rcpt"/>
</dbReference>
<keyword evidence="5 11" id="KW-0297">G-protein coupled receptor</keyword>
<dbReference type="GO" id="GO:0009897">
    <property type="term" value="C:external side of plasma membrane"/>
    <property type="evidence" value="ECO:0007669"/>
    <property type="project" value="TreeGrafter"/>
</dbReference>
<evidence type="ECO:0000256" key="6">
    <source>
        <dbReference type="ARBA" id="ARBA00023136"/>
    </source>
</evidence>
<feature type="transmembrane region" description="Helical" evidence="12">
    <location>
        <begin position="236"/>
        <end position="259"/>
    </location>
</feature>
<dbReference type="InterPro" id="IPR000276">
    <property type="entry name" value="GPCR_Rhodpsn"/>
</dbReference>
<feature type="transmembrane region" description="Helical" evidence="12">
    <location>
        <begin position="193"/>
        <end position="215"/>
    </location>
</feature>
<dbReference type="FunCoup" id="A0A6P7LMX8">
    <property type="interactions" value="6"/>
</dbReference>
<dbReference type="PANTHER" id="PTHR10489">
    <property type="entry name" value="CELL ADHESION MOLECULE"/>
    <property type="match status" value="1"/>
</dbReference>
<keyword evidence="10 11" id="KW-0807">Transducer</keyword>
<dbReference type="InterPro" id="IPR050119">
    <property type="entry name" value="CCR1-9-like"/>
</dbReference>
<dbReference type="PROSITE" id="PS50262">
    <property type="entry name" value="G_PROTEIN_RECEP_F1_2"/>
    <property type="match status" value="1"/>
</dbReference>
<evidence type="ECO:0000313" key="15">
    <source>
        <dbReference type="RefSeq" id="XP_028995317.1"/>
    </source>
</evidence>
<accession>A0A6P7LMX8</accession>
<dbReference type="KEGG" id="bspl:114848729"/>
<dbReference type="GO" id="GO:0004947">
    <property type="term" value="F:bradykinin receptor activity"/>
    <property type="evidence" value="ECO:0007669"/>
    <property type="project" value="InterPro"/>
</dbReference>
<dbReference type="InterPro" id="IPR017452">
    <property type="entry name" value="GPCR_Rhodpsn_7TM"/>
</dbReference>
<dbReference type="PANTHER" id="PTHR10489:SF957">
    <property type="entry name" value="B2 BRADYKININ RECEPTOR"/>
    <property type="match status" value="1"/>
</dbReference>
<dbReference type="PRINTS" id="PR00425">
    <property type="entry name" value="BRADYKININR"/>
</dbReference>
<sequence length="351" mass="39023">MEPPPQNHSASLLFNASSADWELVLAAIPPYVLAVALLGLPANAFVLGVLALHRDRLTVAELYLGNLALADFALLCGLPFWAVNVLRGFDWPYGDALCKAVNAAATLNFYTSVYTLVMISVDRYLALVEPMRARWLRRTLYAKVACGLLWALGLLLSAPTLLHRRVVYVEEYGTTSCVLDFQHGSPWKVAHQVLLNTVGFVLPVAVIVLSSAKIVKALVQRQESVSLHDPSDTRAAVLVSAVALLFVLCWGPFQVVTFLDTLYDVRALDERLWSRGLDVGHQVSVYLAFLNSALNPLLYVFSGQYFRRKVSAIYRRTRRRRRRGSDVTACQRSVVSTYINRTDAIKAKDNV</sequence>
<dbReference type="Pfam" id="PF00001">
    <property type="entry name" value="7tm_1"/>
    <property type="match status" value="1"/>
</dbReference>
<dbReference type="GO" id="GO:0016493">
    <property type="term" value="F:C-C chemokine receptor activity"/>
    <property type="evidence" value="ECO:0007669"/>
    <property type="project" value="TreeGrafter"/>
</dbReference>
<evidence type="ECO:0000256" key="10">
    <source>
        <dbReference type="ARBA" id="ARBA00023224"/>
    </source>
</evidence>
<gene>
    <name evidence="15" type="primary">bdkrb1</name>
</gene>
<feature type="transmembrane region" description="Helical" evidence="12">
    <location>
        <begin position="140"/>
        <end position="162"/>
    </location>
</feature>
<keyword evidence="9" id="KW-0325">Glycoprotein</keyword>
<evidence type="ECO:0000313" key="14">
    <source>
        <dbReference type="Proteomes" id="UP000515150"/>
    </source>
</evidence>
<evidence type="ECO:0000256" key="9">
    <source>
        <dbReference type="ARBA" id="ARBA00023180"/>
    </source>
</evidence>
<dbReference type="RefSeq" id="XP_028995317.1">
    <property type="nucleotide sequence ID" value="XM_029139484.2"/>
</dbReference>
<organism evidence="14 15">
    <name type="scientific">Betta splendens</name>
    <name type="common">Siamese fighting fish</name>
    <dbReference type="NCBI Taxonomy" id="158456"/>
    <lineage>
        <taxon>Eukaryota</taxon>
        <taxon>Metazoa</taxon>
        <taxon>Chordata</taxon>
        <taxon>Craniata</taxon>
        <taxon>Vertebrata</taxon>
        <taxon>Euteleostomi</taxon>
        <taxon>Actinopterygii</taxon>
        <taxon>Neopterygii</taxon>
        <taxon>Teleostei</taxon>
        <taxon>Neoteleostei</taxon>
        <taxon>Acanthomorphata</taxon>
        <taxon>Anabantaria</taxon>
        <taxon>Anabantiformes</taxon>
        <taxon>Anabantoidei</taxon>
        <taxon>Osphronemidae</taxon>
        <taxon>Betta</taxon>
    </lineage>
</organism>
<dbReference type="Proteomes" id="UP000515150">
    <property type="component" value="Chromosome 22"/>
</dbReference>
<dbReference type="CTD" id="623"/>
<dbReference type="SUPFAM" id="SSF81321">
    <property type="entry name" value="Family A G protein-coupled receptor-like"/>
    <property type="match status" value="1"/>
</dbReference>
<keyword evidence="6 12" id="KW-0472">Membrane</keyword>
<comment type="subcellular location">
    <subcellularLocation>
        <location evidence="1">Cell membrane</location>
        <topology evidence="1">Multi-pass membrane protein</topology>
    </subcellularLocation>
</comment>
<dbReference type="AlphaFoldDB" id="A0A6P7LMX8"/>
<comment type="similarity">
    <text evidence="11">Belongs to the G-protein coupled receptor 1 family.</text>
</comment>
<feature type="transmembrane region" description="Helical" evidence="12">
    <location>
        <begin position="31"/>
        <end position="52"/>
    </location>
</feature>
<keyword evidence="3 11" id="KW-0812">Transmembrane</keyword>
<evidence type="ECO:0000256" key="11">
    <source>
        <dbReference type="RuleBase" id="RU000688"/>
    </source>
</evidence>
<dbReference type="InParanoid" id="A0A6P7LMX8"/>
<dbReference type="Gene3D" id="1.20.1070.10">
    <property type="entry name" value="Rhodopsin 7-helix transmembrane proteins"/>
    <property type="match status" value="1"/>
</dbReference>
<keyword evidence="8 11" id="KW-0675">Receptor</keyword>
<evidence type="ECO:0000256" key="7">
    <source>
        <dbReference type="ARBA" id="ARBA00023157"/>
    </source>
</evidence>
<keyword evidence="7" id="KW-1015">Disulfide bond</keyword>
<protein>
    <submittedName>
        <fullName evidence="15">B1 bradykinin receptor</fullName>
    </submittedName>
</protein>